<reference evidence="1 2" key="1">
    <citation type="journal article" date="2022" name="Nat. Genet.">
        <title>Improved pea reference genome and pan-genome highlight genomic features and evolutionary characteristics.</title>
        <authorList>
            <person name="Yang T."/>
            <person name="Liu R."/>
            <person name="Luo Y."/>
            <person name="Hu S."/>
            <person name="Wang D."/>
            <person name="Wang C."/>
            <person name="Pandey M.K."/>
            <person name="Ge S."/>
            <person name="Xu Q."/>
            <person name="Li N."/>
            <person name="Li G."/>
            <person name="Huang Y."/>
            <person name="Saxena R.K."/>
            <person name="Ji Y."/>
            <person name="Li M."/>
            <person name="Yan X."/>
            <person name="He Y."/>
            <person name="Liu Y."/>
            <person name="Wang X."/>
            <person name="Xiang C."/>
            <person name="Varshney R.K."/>
            <person name="Ding H."/>
            <person name="Gao S."/>
            <person name="Zong X."/>
        </authorList>
    </citation>
    <scope>NUCLEOTIDE SEQUENCE [LARGE SCALE GENOMIC DNA]</scope>
    <source>
        <strain evidence="1 2">cv. Zhongwan 6</strain>
    </source>
</reference>
<dbReference type="PANTHER" id="PTHR45786:SF66">
    <property type="entry name" value="HOOK MOTIF PROTEIN, PUTATIVE-RELATED"/>
    <property type="match status" value="1"/>
</dbReference>
<dbReference type="Proteomes" id="UP001058974">
    <property type="component" value="Chromosome 7"/>
</dbReference>
<accession>A0A9D4ZYE4</accession>
<name>A0A9D4ZYE4_PEA</name>
<evidence type="ECO:0000313" key="1">
    <source>
        <dbReference type="EMBL" id="KAI5390472.1"/>
    </source>
</evidence>
<dbReference type="EMBL" id="JAMSHJ010000007">
    <property type="protein sequence ID" value="KAI5390472.1"/>
    <property type="molecule type" value="Genomic_DNA"/>
</dbReference>
<protein>
    <submittedName>
        <fullName evidence="1">Uncharacterized protein</fullName>
    </submittedName>
</protein>
<dbReference type="Gramene" id="Psat07G0568900-T1">
    <property type="protein sequence ID" value="KAI5390472.1"/>
    <property type="gene ID" value="KIW84_075689"/>
</dbReference>
<comment type="caution">
    <text evidence="1">The sequence shown here is derived from an EMBL/GenBank/DDBJ whole genome shotgun (WGS) entry which is preliminary data.</text>
</comment>
<keyword evidence="2" id="KW-1185">Reference proteome</keyword>
<organism evidence="1 2">
    <name type="scientific">Pisum sativum</name>
    <name type="common">Garden pea</name>
    <name type="synonym">Lathyrus oleraceus</name>
    <dbReference type="NCBI Taxonomy" id="3888"/>
    <lineage>
        <taxon>Eukaryota</taxon>
        <taxon>Viridiplantae</taxon>
        <taxon>Streptophyta</taxon>
        <taxon>Embryophyta</taxon>
        <taxon>Tracheophyta</taxon>
        <taxon>Spermatophyta</taxon>
        <taxon>Magnoliopsida</taxon>
        <taxon>eudicotyledons</taxon>
        <taxon>Gunneridae</taxon>
        <taxon>Pentapetalae</taxon>
        <taxon>rosids</taxon>
        <taxon>fabids</taxon>
        <taxon>Fabales</taxon>
        <taxon>Fabaceae</taxon>
        <taxon>Papilionoideae</taxon>
        <taxon>50 kb inversion clade</taxon>
        <taxon>NPAAA clade</taxon>
        <taxon>Hologalegina</taxon>
        <taxon>IRL clade</taxon>
        <taxon>Fabeae</taxon>
        <taxon>Lathyrus</taxon>
    </lineage>
</organism>
<gene>
    <name evidence="1" type="ORF">KIW84_075689</name>
</gene>
<dbReference type="PANTHER" id="PTHR45786">
    <property type="entry name" value="DNA BINDING PROTEIN-LIKE"/>
    <property type="match status" value="1"/>
</dbReference>
<evidence type="ECO:0000313" key="2">
    <source>
        <dbReference type="Proteomes" id="UP001058974"/>
    </source>
</evidence>
<proteinExistence type="predicted"/>
<sequence>MLDKHDVHAKAFRMAHDMLRHQNVNDLKLRIISDCLTDDRLYNKPTISEVVALIVGDIDSSTKRDIIIQARGGNLQRIDEFHPSYLAFQYPLLFPFGEDDYIDDILHAYLAIEYLFKYIHKGFDKIIASIVQSKGGISTSGGAIDEIQQYLDCRYVSPSEACWRIFSFKIHARKPVVEHMLYHLIGEKTIFFTEHATMEDVLEKTSVTESMFTTWMIANKKFKDTRTLTYGQFVSKFVYEKRTRSWKPRKKGFTIGRLIWVPPITWELFYLRIMLIVVKGPTTYEEIRKVGGTQYFTFRDACFAMGFLEDYKEFILAIKEASV</sequence>
<dbReference type="AlphaFoldDB" id="A0A9D4ZYE4"/>